<dbReference type="AlphaFoldDB" id="A0AA41TXX0"/>
<dbReference type="RefSeq" id="WP_235051405.1">
    <property type="nucleotide sequence ID" value="NZ_JAKFHA010000003.1"/>
</dbReference>
<gene>
    <name evidence="1" type="ORF">LZ495_08555</name>
</gene>
<keyword evidence="2" id="KW-1185">Reference proteome</keyword>
<organism evidence="1 2">
    <name type="scientific">Yinghuangia soli</name>
    <dbReference type="NCBI Taxonomy" id="2908204"/>
    <lineage>
        <taxon>Bacteria</taxon>
        <taxon>Bacillati</taxon>
        <taxon>Actinomycetota</taxon>
        <taxon>Actinomycetes</taxon>
        <taxon>Kitasatosporales</taxon>
        <taxon>Streptomycetaceae</taxon>
        <taxon>Yinghuangia</taxon>
    </lineage>
</organism>
<dbReference type="EMBL" id="JAKFHA010000003">
    <property type="protein sequence ID" value="MCF2527263.1"/>
    <property type="molecule type" value="Genomic_DNA"/>
</dbReference>
<proteinExistence type="predicted"/>
<sequence length="165" mass="18438">MDETERPLPAELTLDEAYVAAYYMVTTYVEVEGDTPAEALVGLQRYLANDPGRWDDWTDAVRLGLANGKGVDPHDERAALRAVPECRAGGRGAAEHPLPARLTLEEAYLATFYVVDKYLERVPDSLDGDVAIFWMYLVTDPARWQDWAESVRRSAENDHGVVPRG</sequence>
<dbReference type="Proteomes" id="UP001165378">
    <property type="component" value="Unassembled WGS sequence"/>
</dbReference>
<protein>
    <submittedName>
        <fullName evidence="1">Uncharacterized protein</fullName>
    </submittedName>
</protein>
<accession>A0AA41TXX0</accession>
<name>A0AA41TXX0_9ACTN</name>
<evidence type="ECO:0000313" key="1">
    <source>
        <dbReference type="EMBL" id="MCF2527263.1"/>
    </source>
</evidence>
<evidence type="ECO:0000313" key="2">
    <source>
        <dbReference type="Proteomes" id="UP001165378"/>
    </source>
</evidence>
<comment type="caution">
    <text evidence="1">The sequence shown here is derived from an EMBL/GenBank/DDBJ whole genome shotgun (WGS) entry which is preliminary data.</text>
</comment>
<reference evidence="1" key="1">
    <citation type="submission" date="2022-01" db="EMBL/GenBank/DDBJ databases">
        <title>Genome-Based Taxonomic Classification of the Phylum Actinobacteria.</title>
        <authorList>
            <person name="Gao Y."/>
        </authorList>
    </citation>
    <scope>NUCLEOTIDE SEQUENCE</scope>
    <source>
        <strain evidence="1">KLBMP 8922</strain>
    </source>
</reference>